<reference evidence="10" key="1">
    <citation type="journal article" date="2023" name="Mol. Phylogenet. Evol.">
        <title>Genome-scale phylogeny and comparative genomics of the fungal order Sordariales.</title>
        <authorList>
            <person name="Hensen N."/>
            <person name="Bonometti L."/>
            <person name="Westerberg I."/>
            <person name="Brannstrom I.O."/>
            <person name="Guillou S."/>
            <person name="Cros-Aarteil S."/>
            <person name="Calhoun S."/>
            <person name="Haridas S."/>
            <person name="Kuo A."/>
            <person name="Mondo S."/>
            <person name="Pangilinan J."/>
            <person name="Riley R."/>
            <person name="LaButti K."/>
            <person name="Andreopoulos B."/>
            <person name="Lipzen A."/>
            <person name="Chen C."/>
            <person name="Yan M."/>
            <person name="Daum C."/>
            <person name="Ng V."/>
            <person name="Clum A."/>
            <person name="Steindorff A."/>
            <person name="Ohm R.A."/>
            <person name="Martin F."/>
            <person name="Silar P."/>
            <person name="Natvig D.O."/>
            <person name="Lalanne C."/>
            <person name="Gautier V."/>
            <person name="Ament-Velasquez S.L."/>
            <person name="Kruys A."/>
            <person name="Hutchinson M.I."/>
            <person name="Powell A.J."/>
            <person name="Barry K."/>
            <person name="Miller A.N."/>
            <person name="Grigoriev I.V."/>
            <person name="Debuchy R."/>
            <person name="Gladieux P."/>
            <person name="Hiltunen Thoren M."/>
            <person name="Johannesson H."/>
        </authorList>
    </citation>
    <scope>NUCLEOTIDE SEQUENCE</scope>
    <source>
        <strain evidence="10">PSN243</strain>
    </source>
</reference>
<dbReference type="GO" id="GO:0005634">
    <property type="term" value="C:nucleus"/>
    <property type="evidence" value="ECO:0007669"/>
    <property type="project" value="UniProtKB-SubCell"/>
</dbReference>
<dbReference type="Gene3D" id="4.10.240.10">
    <property type="entry name" value="Zn(2)-C6 fungal-type DNA-binding domain"/>
    <property type="match status" value="1"/>
</dbReference>
<dbReference type="AlphaFoldDB" id="A0AAV9H4I7"/>
<keyword evidence="7" id="KW-0539">Nucleus</keyword>
<evidence type="ECO:0000256" key="3">
    <source>
        <dbReference type="ARBA" id="ARBA00022833"/>
    </source>
</evidence>
<dbReference type="Proteomes" id="UP001321760">
    <property type="component" value="Unassembled WGS sequence"/>
</dbReference>
<evidence type="ECO:0000256" key="7">
    <source>
        <dbReference type="ARBA" id="ARBA00023242"/>
    </source>
</evidence>
<dbReference type="PROSITE" id="PS00463">
    <property type="entry name" value="ZN2_CY6_FUNGAL_1"/>
    <property type="match status" value="1"/>
</dbReference>
<evidence type="ECO:0000256" key="2">
    <source>
        <dbReference type="ARBA" id="ARBA00022723"/>
    </source>
</evidence>
<dbReference type="CDD" id="cd12148">
    <property type="entry name" value="fungal_TF_MHR"/>
    <property type="match status" value="1"/>
</dbReference>
<keyword evidence="2" id="KW-0479">Metal-binding</keyword>
<evidence type="ECO:0000313" key="10">
    <source>
        <dbReference type="EMBL" id="KAK4455352.1"/>
    </source>
</evidence>
<dbReference type="InterPro" id="IPR051615">
    <property type="entry name" value="Transcr_Regulatory_Elem"/>
</dbReference>
<dbReference type="EMBL" id="MU865914">
    <property type="protein sequence ID" value="KAK4455352.1"/>
    <property type="molecule type" value="Genomic_DNA"/>
</dbReference>
<feature type="compositionally biased region" description="Low complexity" evidence="8">
    <location>
        <begin position="675"/>
        <end position="688"/>
    </location>
</feature>
<dbReference type="InterPro" id="IPR036864">
    <property type="entry name" value="Zn2-C6_fun-type_DNA-bd_sf"/>
</dbReference>
<dbReference type="SUPFAM" id="SSF57701">
    <property type="entry name" value="Zn2/Cys6 DNA-binding domain"/>
    <property type="match status" value="1"/>
</dbReference>
<protein>
    <recommendedName>
        <fullName evidence="9">Zn(2)-C6 fungal-type domain-containing protein</fullName>
    </recommendedName>
</protein>
<organism evidence="10 11">
    <name type="scientific">Podospora aff. communis PSN243</name>
    <dbReference type="NCBI Taxonomy" id="3040156"/>
    <lineage>
        <taxon>Eukaryota</taxon>
        <taxon>Fungi</taxon>
        <taxon>Dikarya</taxon>
        <taxon>Ascomycota</taxon>
        <taxon>Pezizomycotina</taxon>
        <taxon>Sordariomycetes</taxon>
        <taxon>Sordariomycetidae</taxon>
        <taxon>Sordariales</taxon>
        <taxon>Podosporaceae</taxon>
        <taxon>Podospora</taxon>
    </lineage>
</organism>
<dbReference type="GO" id="GO:0008270">
    <property type="term" value="F:zinc ion binding"/>
    <property type="evidence" value="ECO:0007669"/>
    <property type="project" value="InterPro"/>
</dbReference>
<proteinExistence type="predicted"/>
<feature type="compositionally biased region" description="Low complexity" evidence="8">
    <location>
        <begin position="205"/>
        <end position="217"/>
    </location>
</feature>
<evidence type="ECO:0000259" key="9">
    <source>
        <dbReference type="PROSITE" id="PS50048"/>
    </source>
</evidence>
<keyword evidence="6" id="KW-0804">Transcription</keyword>
<keyword evidence="5" id="KW-0238">DNA-binding</keyword>
<evidence type="ECO:0000256" key="4">
    <source>
        <dbReference type="ARBA" id="ARBA00023015"/>
    </source>
</evidence>
<keyword evidence="11" id="KW-1185">Reference proteome</keyword>
<sequence>MPRQHLTPNACLVCRKKRTKCDGQMPCRRCRSRGEECAYEDKKWRTKDHLRSEIERLRTEQRQGHAVIQALTNHDPQRWEAVLERMRDHEPPDSIAQWICSTAGLPVTIGKPEYMGSDGIRHGNTAPESRELRCGAFPESSFGTPHQLRFGPRLTFPSPSPGPVNRPFPEDVSPTHVRDPRRFAFPPPQLSDGSPGFPVPDHRGSIQSCTSDSSQSTGADFPIWTRVTPDTQLVRRLILRVFASETFCTPLLVPRLPFVRDAHEGGRRYCHEALINALLGWSCKMLDASSQVVSQVSFGDAFLGEAKILLSAEESHVNIPSIQALSVLAWAEMAEGNGEEACSLAEESVRSTIHLALRSPPDQGDEEFRDVRALSYCGGFTMMRMLRLLAGQVEPSTGPLFMRLQSGSGDAGQDAPGVRLERGISLQMRFFSELQFCPPVARFVFEVTEIVHTFLSYNFSKAMTAADLEEAYGKCLGCLGKFAEQSSPDIASTPDQLFAHIWYQHCLLSLLRPFVRGTTSLVDRGTPRLPNDATPALVCRQSSGAVIFLTSTYQTRYSLKHPPPLLPYVVFAAILHQLTLHVDVRSGLQEPPPFMETPVQMPSGGVLESPRYPSSFPSHIPLTDRQAFRGPASLSPTHAMQAQWAARRRAMSSPSACPPINNGHVRPNTSDLTPSASSDRGEGSSSGASASYDILPAFTSVPADLVTVGSLQLASMRERHGGAATVARLLHSAGPVDTLAGSNVDLTGWAKSLPLQPDGFLASAVWTGLGLERNVASPGQGLVGLGISGQPPVQGFADVGGVYGKGAAMNGDGVRSQTPRVCSNVNTGLGIP</sequence>
<evidence type="ECO:0000256" key="6">
    <source>
        <dbReference type="ARBA" id="ARBA00023163"/>
    </source>
</evidence>
<evidence type="ECO:0000256" key="1">
    <source>
        <dbReference type="ARBA" id="ARBA00004123"/>
    </source>
</evidence>
<dbReference type="SMART" id="SM00066">
    <property type="entry name" value="GAL4"/>
    <property type="match status" value="1"/>
</dbReference>
<evidence type="ECO:0000313" key="11">
    <source>
        <dbReference type="Proteomes" id="UP001321760"/>
    </source>
</evidence>
<feature type="compositionally biased region" description="Low complexity" evidence="8">
    <location>
        <begin position="645"/>
        <end position="659"/>
    </location>
</feature>
<feature type="region of interest" description="Disordered" evidence="8">
    <location>
        <begin position="183"/>
        <end position="217"/>
    </location>
</feature>
<dbReference type="InterPro" id="IPR001138">
    <property type="entry name" value="Zn2Cys6_DnaBD"/>
</dbReference>
<evidence type="ECO:0000256" key="8">
    <source>
        <dbReference type="SAM" id="MobiDB-lite"/>
    </source>
</evidence>
<dbReference type="GO" id="GO:0003677">
    <property type="term" value="F:DNA binding"/>
    <property type="evidence" value="ECO:0007669"/>
    <property type="project" value="UniProtKB-KW"/>
</dbReference>
<comment type="caution">
    <text evidence="10">The sequence shown here is derived from an EMBL/GenBank/DDBJ whole genome shotgun (WGS) entry which is preliminary data.</text>
</comment>
<accession>A0AAV9H4I7</accession>
<gene>
    <name evidence="10" type="ORF">QBC34DRAFT_288582</name>
</gene>
<feature type="domain" description="Zn(2)-C6 fungal-type" evidence="9">
    <location>
        <begin position="10"/>
        <end position="39"/>
    </location>
</feature>
<dbReference type="CDD" id="cd00067">
    <property type="entry name" value="GAL4"/>
    <property type="match status" value="1"/>
</dbReference>
<dbReference type="PANTHER" id="PTHR31313">
    <property type="entry name" value="TY1 ENHANCER ACTIVATOR"/>
    <property type="match status" value="1"/>
</dbReference>
<keyword evidence="3" id="KW-0862">Zinc</keyword>
<dbReference type="PANTHER" id="PTHR31313:SF4">
    <property type="entry name" value="CONIDIAL DEVELOPMENT PROTEIN FLUFFY"/>
    <property type="match status" value="1"/>
</dbReference>
<evidence type="ECO:0000256" key="5">
    <source>
        <dbReference type="ARBA" id="ARBA00023125"/>
    </source>
</evidence>
<comment type="subcellular location">
    <subcellularLocation>
        <location evidence="1">Nucleus</location>
    </subcellularLocation>
</comment>
<name>A0AAV9H4I7_9PEZI</name>
<reference evidence="10" key="2">
    <citation type="submission" date="2023-05" db="EMBL/GenBank/DDBJ databases">
        <authorList>
            <consortium name="Lawrence Berkeley National Laboratory"/>
            <person name="Steindorff A."/>
            <person name="Hensen N."/>
            <person name="Bonometti L."/>
            <person name="Westerberg I."/>
            <person name="Brannstrom I.O."/>
            <person name="Guillou S."/>
            <person name="Cros-Aarteil S."/>
            <person name="Calhoun S."/>
            <person name="Haridas S."/>
            <person name="Kuo A."/>
            <person name="Mondo S."/>
            <person name="Pangilinan J."/>
            <person name="Riley R."/>
            <person name="Labutti K."/>
            <person name="Andreopoulos B."/>
            <person name="Lipzen A."/>
            <person name="Chen C."/>
            <person name="Yanf M."/>
            <person name="Daum C."/>
            <person name="Ng V."/>
            <person name="Clum A."/>
            <person name="Ohm R."/>
            <person name="Martin F."/>
            <person name="Silar P."/>
            <person name="Natvig D."/>
            <person name="Lalanne C."/>
            <person name="Gautier V."/>
            <person name="Ament-Velasquez S.L."/>
            <person name="Kruys A."/>
            <person name="Hutchinson M.I."/>
            <person name="Powell A.J."/>
            <person name="Barry K."/>
            <person name="Miller A.N."/>
            <person name="Grigoriev I.V."/>
            <person name="Debuchy R."/>
            <person name="Gladieux P."/>
            <person name="Thoren M.H."/>
            <person name="Johannesson H."/>
        </authorList>
    </citation>
    <scope>NUCLEOTIDE SEQUENCE</scope>
    <source>
        <strain evidence="10">PSN243</strain>
    </source>
</reference>
<dbReference type="Pfam" id="PF00172">
    <property type="entry name" value="Zn_clus"/>
    <property type="match status" value="1"/>
</dbReference>
<dbReference type="GO" id="GO:0000981">
    <property type="term" value="F:DNA-binding transcription factor activity, RNA polymerase II-specific"/>
    <property type="evidence" value="ECO:0007669"/>
    <property type="project" value="InterPro"/>
</dbReference>
<dbReference type="PROSITE" id="PS50048">
    <property type="entry name" value="ZN2_CY6_FUNGAL_2"/>
    <property type="match status" value="1"/>
</dbReference>
<keyword evidence="4" id="KW-0805">Transcription regulation</keyword>
<feature type="region of interest" description="Disordered" evidence="8">
    <location>
        <begin position="645"/>
        <end position="688"/>
    </location>
</feature>